<reference evidence="1 2" key="1">
    <citation type="submission" date="2014-10" db="EMBL/GenBank/DDBJ databases">
        <title>Draft genome sequence of Pseudomonas chlororaphis EA105.</title>
        <authorList>
            <person name="McCully L.M."/>
            <person name="Bitzer A.S."/>
            <person name="Spence C."/>
            <person name="Bais H."/>
            <person name="Silby M.W."/>
        </authorList>
    </citation>
    <scope>NUCLEOTIDE SEQUENCE [LARGE SCALE GENOMIC DNA]</scope>
    <source>
        <strain evidence="1 2">EA105</strain>
    </source>
</reference>
<evidence type="ECO:0000313" key="2">
    <source>
        <dbReference type="Proteomes" id="UP000030564"/>
    </source>
</evidence>
<dbReference type="PATRIC" id="fig|587753.9.peg.4151"/>
<evidence type="ECO:0000313" key="1">
    <source>
        <dbReference type="EMBL" id="KHA70706.1"/>
    </source>
</evidence>
<name>A0A0A6FD31_9PSED</name>
<organism evidence="1 2">
    <name type="scientific">Pseudomonas chlororaphis</name>
    <dbReference type="NCBI Taxonomy" id="587753"/>
    <lineage>
        <taxon>Bacteria</taxon>
        <taxon>Pseudomonadati</taxon>
        <taxon>Pseudomonadota</taxon>
        <taxon>Gammaproteobacteria</taxon>
        <taxon>Pseudomonadales</taxon>
        <taxon>Pseudomonadaceae</taxon>
        <taxon>Pseudomonas</taxon>
    </lineage>
</organism>
<proteinExistence type="predicted"/>
<sequence>MKGYRLWVIAGLAFFTNGASLLGIGQGSVGALARAIEANHTIAHNIERANTLGLMAGNPPVKVSADFLGPFEIDCMALGMCNALA</sequence>
<protein>
    <submittedName>
        <fullName evidence="1">Uncharacterized protein</fullName>
    </submittedName>
</protein>
<gene>
    <name evidence="1" type="ORF">NZ35_24735</name>
</gene>
<dbReference type="EMBL" id="JSFK01000032">
    <property type="protein sequence ID" value="KHA70706.1"/>
    <property type="molecule type" value="Genomic_DNA"/>
</dbReference>
<dbReference type="OrthoDB" id="7030047at2"/>
<dbReference type="AlphaFoldDB" id="A0A0A6FD31"/>
<comment type="caution">
    <text evidence="1">The sequence shown here is derived from an EMBL/GenBank/DDBJ whole genome shotgun (WGS) entry which is preliminary data.</text>
</comment>
<accession>A0A0A6FD31</accession>
<dbReference type="Proteomes" id="UP000030564">
    <property type="component" value="Unassembled WGS sequence"/>
</dbReference>